<dbReference type="GO" id="GO:0033554">
    <property type="term" value="P:cellular response to stress"/>
    <property type="evidence" value="ECO:0007669"/>
    <property type="project" value="TreeGrafter"/>
</dbReference>
<sequence length="705" mass="79692">MSPDQPSTSRAGAASVPPSPSDEPDFVFLEPSPRNRRELPPSEQPSTSGTSRETSTNTPRVEIIEQPARYRRFRYKSEVDSAGSIRGENSTEEHKTYPTIRILEYLGRVIIIVFPVTKDSPGAYKVHPACLVGEGCRYNILTTEVDVTEENRDFEFNNLRIQYVSSDNVEAELKLRQQLRIDPFKQGYGHKRLSKEDLHAVRLCFHVFKKGASRELAPPVVSNVIYDSKFTGDLQIREYCDFSGPITGGTKILFLSKQVTKDDIEVFFYQMEDGAKVWEAPATNVKVFDKVGISCVSPPYDYRTISDKLQVMYHLRRPSHNSSGSPAPFIYLPEKTDDEIVKVKRRKSLHPTVLKYIDWQPPVIPPQEPFKLPVNQDWNMNEPQPGPSRPSPSHPTTRANCTGAYNTRAFNRQHSLPTRLAQLEMQPGQPGMKYVRHGAQTGTQFAQPESQFAQPEMQYAQQEGQSAETGTQYAQQSTPFAQSEMQYAHQEAQSAEMGTQFAQQGTSFAQPESQLAQPEMQYAQPESQFAQPEMQYAQQEAQSVEMRTQFAQQATPFAQPESQFAQPEMQYAQQEAQSADTGTQFAQQGISFAQPEMQYAQQEAQSGQMETYSAQQGTEFAQPEMQYVQQAQSAQLGMQNLPSNFSRLPSTMPTINENNPAATDDMQFVFYDRESQPQYGNQNHQNPTGNEFDFFDFGPYLGKDL</sequence>
<dbReference type="EMBL" id="NWSH01000192">
    <property type="protein sequence ID" value="PCG78571.1"/>
    <property type="molecule type" value="Genomic_DNA"/>
</dbReference>
<dbReference type="GO" id="GO:0007249">
    <property type="term" value="P:canonical NF-kappaB signal transduction"/>
    <property type="evidence" value="ECO:0007669"/>
    <property type="project" value="TreeGrafter"/>
</dbReference>
<dbReference type="GO" id="GO:0005737">
    <property type="term" value="C:cytoplasm"/>
    <property type="evidence" value="ECO:0007669"/>
    <property type="project" value="InterPro"/>
</dbReference>
<feature type="compositionally biased region" description="Polar residues" evidence="1">
    <location>
        <begin position="1"/>
        <end position="10"/>
    </location>
</feature>
<feature type="domain" description="RHD" evidence="2">
    <location>
        <begin position="56"/>
        <end position="232"/>
    </location>
</feature>
<dbReference type="PROSITE" id="PS50254">
    <property type="entry name" value="REL_2"/>
    <property type="match status" value="1"/>
</dbReference>
<dbReference type="Gene3D" id="2.60.40.340">
    <property type="entry name" value="Rel homology domain (RHD), DNA-binding domain"/>
    <property type="match status" value="1"/>
</dbReference>
<dbReference type="SUPFAM" id="SSF49417">
    <property type="entry name" value="p53-like transcription factors"/>
    <property type="match status" value="1"/>
</dbReference>
<dbReference type="GO" id="GO:0045087">
    <property type="term" value="P:innate immune response"/>
    <property type="evidence" value="ECO:0007669"/>
    <property type="project" value="TreeGrafter"/>
</dbReference>
<organism evidence="3">
    <name type="scientific">Heliothis virescens</name>
    <name type="common">Tobacco budworm moth</name>
    <dbReference type="NCBI Taxonomy" id="7102"/>
    <lineage>
        <taxon>Eukaryota</taxon>
        <taxon>Metazoa</taxon>
        <taxon>Ecdysozoa</taxon>
        <taxon>Arthropoda</taxon>
        <taxon>Hexapoda</taxon>
        <taxon>Insecta</taxon>
        <taxon>Pterygota</taxon>
        <taxon>Neoptera</taxon>
        <taxon>Endopterygota</taxon>
        <taxon>Lepidoptera</taxon>
        <taxon>Glossata</taxon>
        <taxon>Ditrysia</taxon>
        <taxon>Noctuoidea</taxon>
        <taxon>Noctuidae</taxon>
        <taxon>Heliothinae</taxon>
        <taxon>Heliothis</taxon>
    </lineage>
</organism>
<dbReference type="GO" id="GO:0000981">
    <property type="term" value="F:DNA-binding transcription factor activity, RNA polymerase II-specific"/>
    <property type="evidence" value="ECO:0007669"/>
    <property type="project" value="TreeGrafter"/>
</dbReference>
<dbReference type="Pfam" id="PF16179">
    <property type="entry name" value="RHD_dimer"/>
    <property type="match status" value="1"/>
</dbReference>
<name>A0A2A4K2T8_HELVI</name>
<dbReference type="InterPro" id="IPR011539">
    <property type="entry name" value="RHD_DNA_bind_dom"/>
</dbReference>
<dbReference type="InterPro" id="IPR014756">
    <property type="entry name" value="Ig_E-set"/>
</dbReference>
<dbReference type="GO" id="GO:0005634">
    <property type="term" value="C:nucleus"/>
    <property type="evidence" value="ECO:0007669"/>
    <property type="project" value="TreeGrafter"/>
</dbReference>
<dbReference type="Pfam" id="PF00554">
    <property type="entry name" value="RHD_DNA_bind"/>
    <property type="match status" value="1"/>
</dbReference>
<dbReference type="PANTHER" id="PTHR24169">
    <property type="entry name" value="NUCLEAR FACTOR NF-KAPPA-B PROTEIN"/>
    <property type="match status" value="1"/>
</dbReference>
<evidence type="ECO:0000259" key="2">
    <source>
        <dbReference type="PROSITE" id="PS50254"/>
    </source>
</evidence>
<dbReference type="GO" id="GO:0034097">
    <property type="term" value="P:response to cytokine"/>
    <property type="evidence" value="ECO:0007669"/>
    <property type="project" value="TreeGrafter"/>
</dbReference>
<dbReference type="GO" id="GO:0038061">
    <property type="term" value="P:non-canonical NF-kappaB signal transduction"/>
    <property type="evidence" value="ECO:0007669"/>
    <property type="project" value="TreeGrafter"/>
</dbReference>
<feature type="region of interest" description="Disordered" evidence="1">
    <location>
        <begin position="368"/>
        <end position="400"/>
    </location>
</feature>
<evidence type="ECO:0000256" key="1">
    <source>
        <dbReference type="SAM" id="MobiDB-lite"/>
    </source>
</evidence>
<dbReference type="InterPro" id="IPR000451">
    <property type="entry name" value="NFkB/Dor"/>
</dbReference>
<reference evidence="3" key="1">
    <citation type="submission" date="2017-09" db="EMBL/GenBank/DDBJ databases">
        <title>Contemporary evolution of a Lepidopteran species, Heliothis virescens, in response to modern agricultural practices.</title>
        <authorList>
            <person name="Fritz M.L."/>
            <person name="Deyonke A.M."/>
            <person name="Papanicolaou A."/>
            <person name="Micinski S."/>
            <person name="Westbrook J."/>
            <person name="Gould F."/>
        </authorList>
    </citation>
    <scope>NUCLEOTIDE SEQUENCE [LARGE SCALE GENOMIC DNA]</scope>
    <source>
        <strain evidence="3">HvINT-</strain>
        <tissue evidence="3">Whole body</tissue>
    </source>
</reference>
<accession>A0A2A4K2T8</accession>
<feature type="region of interest" description="Disordered" evidence="1">
    <location>
        <begin position="1"/>
        <end position="64"/>
    </location>
</feature>
<dbReference type="CDD" id="cd07827">
    <property type="entry name" value="RHD-n"/>
    <property type="match status" value="1"/>
</dbReference>
<dbReference type="InterPro" id="IPR032397">
    <property type="entry name" value="RHD_dimer"/>
</dbReference>
<dbReference type="Gene3D" id="2.60.40.10">
    <property type="entry name" value="Immunoglobulins"/>
    <property type="match status" value="1"/>
</dbReference>
<evidence type="ECO:0000313" key="3">
    <source>
        <dbReference type="EMBL" id="PCG78571.1"/>
    </source>
</evidence>
<comment type="caution">
    <text evidence="3">The sequence shown here is derived from an EMBL/GenBank/DDBJ whole genome shotgun (WGS) entry which is preliminary data.</text>
</comment>
<dbReference type="InterPro" id="IPR037059">
    <property type="entry name" value="RHD_DNA_bind_dom_sf"/>
</dbReference>
<dbReference type="InterPro" id="IPR008967">
    <property type="entry name" value="p53-like_TF_DNA-bd_sf"/>
</dbReference>
<proteinExistence type="predicted"/>
<protein>
    <recommendedName>
        <fullName evidence="2">RHD domain-containing protein</fullName>
    </recommendedName>
</protein>
<dbReference type="GO" id="GO:0000978">
    <property type="term" value="F:RNA polymerase II cis-regulatory region sequence-specific DNA binding"/>
    <property type="evidence" value="ECO:0007669"/>
    <property type="project" value="TreeGrafter"/>
</dbReference>
<dbReference type="SUPFAM" id="SSF57997">
    <property type="entry name" value="Tropomyosin"/>
    <property type="match status" value="1"/>
</dbReference>
<dbReference type="SUPFAM" id="SSF81296">
    <property type="entry name" value="E set domains"/>
    <property type="match status" value="1"/>
</dbReference>
<feature type="compositionally biased region" description="Pro residues" evidence="1">
    <location>
        <begin position="384"/>
        <end position="393"/>
    </location>
</feature>
<dbReference type="InterPro" id="IPR013783">
    <property type="entry name" value="Ig-like_fold"/>
</dbReference>
<dbReference type="PRINTS" id="PR00057">
    <property type="entry name" value="NFKBTNSCPFCT"/>
</dbReference>
<dbReference type="STRING" id="7102.A0A2A4K2T8"/>
<gene>
    <name evidence="3" type="ORF">B5V51_3796</name>
</gene>
<dbReference type="PANTHER" id="PTHR24169:SF25">
    <property type="entry name" value="DORSAL-RELATED IMMUNITY FACTOR DIF-RELATED"/>
    <property type="match status" value="1"/>
</dbReference>
<dbReference type="GO" id="GO:0045944">
    <property type="term" value="P:positive regulation of transcription by RNA polymerase II"/>
    <property type="evidence" value="ECO:0007669"/>
    <property type="project" value="TreeGrafter"/>
</dbReference>
<feature type="compositionally biased region" description="Polar residues" evidence="1">
    <location>
        <begin position="44"/>
        <end position="59"/>
    </location>
</feature>
<dbReference type="AlphaFoldDB" id="A0A2A4K2T8"/>